<dbReference type="RefSeq" id="WP_248942932.1">
    <property type="nucleotide sequence ID" value="NZ_JAKIKS010000166.1"/>
</dbReference>
<dbReference type="EMBL" id="JAKIKS010000166">
    <property type="protein sequence ID" value="MCL1127490.1"/>
    <property type="molecule type" value="Genomic_DNA"/>
</dbReference>
<evidence type="ECO:0000313" key="2">
    <source>
        <dbReference type="Proteomes" id="UP001203423"/>
    </source>
</evidence>
<dbReference type="Proteomes" id="UP001203423">
    <property type="component" value="Unassembled WGS sequence"/>
</dbReference>
<keyword evidence="2" id="KW-1185">Reference proteome</keyword>
<comment type="caution">
    <text evidence="1">The sequence shown here is derived from an EMBL/GenBank/DDBJ whole genome shotgun (WGS) entry which is preliminary data.</text>
</comment>
<name>A0ABT0LIJ9_9GAMM</name>
<reference evidence="1 2" key="1">
    <citation type="submission" date="2022-01" db="EMBL/GenBank/DDBJ databases">
        <title>Whole genome-based taxonomy of the Shewanellaceae.</title>
        <authorList>
            <person name="Martin-Rodriguez A.J."/>
        </authorList>
    </citation>
    <scope>NUCLEOTIDE SEQUENCE [LARGE SCALE GENOMIC DNA]</scope>
    <source>
        <strain evidence="1 2">DSM 17177</strain>
    </source>
</reference>
<protein>
    <submittedName>
        <fullName evidence="1">Uncharacterized protein</fullName>
    </submittedName>
</protein>
<proteinExistence type="predicted"/>
<gene>
    <name evidence="1" type="ORF">L2764_24200</name>
</gene>
<accession>A0ABT0LIJ9</accession>
<evidence type="ECO:0000313" key="1">
    <source>
        <dbReference type="EMBL" id="MCL1127490.1"/>
    </source>
</evidence>
<organism evidence="1 2">
    <name type="scientific">Shewanella surugensis</name>
    <dbReference type="NCBI Taxonomy" id="212020"/>
    <lineage>
        <taxon>Bacteria</taxon>
        <taxon>Pseudomonadati</taxon>
        <taxon>Pseudomonadota</taxon>
        <taxon>Gammaproteobacteria</taxon>
        <taxon>Alteromonadales</taxon>
        <taxon>Shewanellaceae</taxon>
        <taxon>Shewanella</taxon>
    </lineage>
</organism>
<sequence>MKGNFCTVKTFKPSQRTLDAIKEMNRITDMSNLLTGILTLVPFFQIFVGRKTYLLAGAASSRYNMATSDWQHFSDVLQGVGKNKRDLLEGVAYQTANSTTGEEAKFWRCVYGAL</sequence>